<reference evidence="7 8" key="1">
    <citation type="submission" date="2019-04" db="EMBL/GenBank/DDBJ databases">
        <title>An improved genome assembly and genetic linkage map for asparagus bean, Vigna unguiculata ssp. sesquipedialis.</title>
        <authorList>
            <person name="Xia Q."/>
            <person name="Zhang R."/>
            <person name="Dong Y."/>
        </authorList>
    </citation>
    <scope>NUCLEOTIDE SEQUENCE [LARGE SCALE GENOMIC DNA]</scope>
    <source>
        <tissue evidence="7">Leaf</tissue>
    </source>
</reference>
<organism evidence="7 8">
    <name type="scientific">Vigna unguiculata</name>
    <name type="common">Cowpea</name>
    <dbReference type="NCBI Taxonomy" id="3917"/>
    <lineage>
        <taxon>Eukaryota</taxon>
        <taxon>Viridiplantae</taxon>
        <taxon>Streptophyta</taxon>
        <taxon>Embryophyta</taxon>
        <taxon>Tracheophyta</taxon>
        <taxon>Spermatophyta</taxon>
        <taxon>Magnoliopsida</taxon>
        <taxon>eudicotyledons</taxon>
        <taxon>Gunneridae</taxon>
        <taxon>Pentapetalae</taxon>
        <taxon>rosids</taxon>
        <taxon>fabids</taxon>
        <taxon>Fabales</taxon>
        <taxon>Fabaceae</taxon>
        <taxon>Papilionoideae</taxon>
        <taxon>50 kb inversion clade</taxon>
        <taxon>NPAAA clade</taxon>
        <taxon>indigoferoid/millettioid clade</taxon>
        <taxon>Phaseoleae</taxon>
        <taxon>Vigna</taxon>
    </lineage>
</organism>
<feature type="domain" description="BHLH" evidence="6">
    <location>
        <begin position="171"/>
        <end position="220"/>
    </location>
</feature>
<dbReference type="InterPro" id="IPR052610">
    <property type="entry name" value="bHLH_transcription_regulator"/>
</dbReference>
<feature type="domain" description="BHLH" evidence="6">
    <location>
        <begin position="490"/>
        <end position="539"/>
    </location>
</feature>
<comment type="subcellular location">
    <subcellularLocation>
        <location evidence="1">Nucleus</location>
    </subcellularLocation>
</comment>
<evidence type="ECO:0000256" key="3">
    <source>
        <dbReference type="ARBA" id="ARBA00023163"/>
    </source>
</evidence>
<dbReference type="Proteomes" id="UP000501690">
    <property type="component" value="Linkage Group LG8"/>
</dbReference>
<sequence length="684" mass="75940">MGEPCQKYWFSDMEIQDFDFFNQSHKIESLDDEDQIFEEIMHRPAFSSDSETHSPKVQTRSNYGGSDYTTLTSNKNSNVVMKSNSSNFLFSSQHAPEKPATAPSPPTAYILSFNDSTVVAATCQTYDGKPPYQEGVAAGSGGACLPSKGVSEKHEIEPKANSATRKGRSSGETLDHIMTERKRRRELTERFIALSATIPGLKKIDKATILCEAITYVKRLKERVRELEEQCKRTRVESVSFVHQRSNVICSDDKGTTSGATKSDECYKTNEALPTVEARVFKKDVLIRIHCKIQNGILIKILDYLNTLDLSTTSNSVMPFGSSTLDISIVAQEIQDFDFFNQSHKIESLDDEDQIFEEIMHRPAFSSDSETHSPKVQTRSNYGGSDYTTLTSNKNSNVVMKSNSSNFLFSSQHAPEKPATAPSPPTAYILSFNDSTVVAATCQTYDGKPPYQEGVAAGSGGACLPSKGVSEKHEIEPKANSATRKGRSSGETLDHIMTERKRRRELTERFIALSATIPGLKKIDKATILCEAITYVKRLKERVRELEEQCKRTRVESVSFVHQRSNVICSDDKGTTSGATKSDECYKTNEALPTVEARVFKKDVLIRIHCKIQNGILIKILDYLNTLDLSTTSNSVMPFGSSTLDISIVAQMGEKFNATMNDLVKNLRVVLLQSSEAPQMIKGV</sequence>
<evidence type="ECO:0000256" key="5">
    <source>
        <dbReference type="SAM" id="MobiDB-lite"/>
    </source>
</evidence>
<evidence type="ECO:0000256" key="4">
    <source>
        <dbReference type="ARBA" id="ARBA00023242"/>
    </source>
</evidence>
<evidence type="ECO:0000256" key="2">
    <source>
        <dbReference type="ARBA" id="ARBA00023015"/>
    </source>
</evidence>
<gene>
    <name evidence="7" type="ORF">DEO72_LG8g154</name>
</gene>
<feature type="region of interest" description="Disordered" evidence="5">
    <location>
        <begin position="44"/>
        <end position="70"/>
    </location>
</feature>
<evidence type="ECO:0000259" key="6">
    <source>
        <dbReference type="PROSITE" id="PS50888"/>
    </source>
</evidence>
<keyword evidence="2" id="KW-0805">Transcription regulation</keyword>
<proteinExistence type="predicted"/>
<dbReference type="SMART" id="SM00353">
    <property type="entry name" value="HLH"/>
    <property type="match status" value="2"/>
</dbReference>
<evidence type="ECO:0000256" key="1">
    <source>
        <dbReference type="ARBA" id="ARBA00004123"/>
    </source>
</evidence>
<feature type="region of interest" description="Disordered" evidence="5">
    <location>
        <begin position="363"/>
        <end position="388"/>
    </location>
</feature>
<dbReference type="InterPro" id="IPR036638">
    <property type="entry name" value="HLH_DNA-bd_sf"/>
</dbReference>
<feature type="compositionally biased region" description="Polar residues" evidence="5">
    <location>
        <begin position="55"/>
        <end position="70"/>
    </location>
</feature>
<dbReference type="GO" id="GO:0005634">
    <property type="term" value="C:nucleus"/>
    <property type="evidence" value="ECO:0007669"/>
    <property type="project" value="UniProtKB-SubCell"/>
</dbReference>
<feature type="compositionally biased region" description="Polar residues" evidence="5">
    <location>
        <begin position="374"/>
        <end position="388"/>
    </location>
</feature>
<dbReference type="Pfam" id="PF00010">
    <property type="entry name" value="HLH"/>
    <property type="match status" value="2"/>
</dbReference>
<name>A0A4D6MLB5_VIGUN</name>
<dbReference type="PANTHER" id="PTHR45959:SF2">
    <property type="entry name" value="BHLH TRANSCRIPTION FACTOR"/>
    <property type="match status" value="1"/>
</dbReference>
<dbReference type="AlphaFoldDB" id="A0A4D6MLB5"/>
<dbReference type="SUPFAM" id="SSF47459">
    <property type="entry name" value="HLH, helix-loop-helix DNA-binding domain"/>
    <property type="match status" value="2"/>
</dbReference>
<dbReference type="EMBL" id="CP039352">
    <property type="protein sequence ID" value="QCE02143.1"/>
    <property type="molecule type" value="Genomic_DNA"/>
</dbReference>
<dbReference type="GO" id="GO:0046983">
    <property type="term" value="F:protein dimerization activity"/>
    <property type="evidence" value="ECO:0007669"/>
    <property type="project" value="InterPro"/>
</dbReference>
<dbReference type="PANTHER" id="PTHR45959">
    <property type="entry name" value="BHLH TRANSCRIPTION FACTOR"/>
    <property type="match status" value="1"/>
</dbReference>
<keyword evidence="8" id="KW-1185">Reference proteome</keyword>
<protein>
    <submittedName>
        <fullName evidence="7">Transcription factor MYC2</fullName>
    </submittedName>
</protein>
<keyword evidence="4" id="KW-0539">Nucleus</keyword>
<keyword evidence="3" id="KW-0804">Transcription</keyword>
<dbReference type="InterPro" id="IPR011598">
    <property type="entry name" value="bHLH_dom"/>
</dbReference>
<feature type="region of interest" description="Disordered" evidence="5">
    <location>
        <begin position="468"/>
        <end position="491"/>
    </location>
</feature>
<feature type="region of interest" description="Disordered" evidence="5">
    <location>
        <begin position="149"/>
        <end position="172"/>
    </location>
</feature>
<dbReference type="PROSITE" id="PS50888">
    <property type="entry name" value="BHLH"/>
    <property type="match status" value="2"/>
</dbReference>
<evidence type="ECO:0000313" key="8">
    <source>
        <dbReference type="Proteomes" id="UP000501690"/>
    </source>
</evidence>
<accession>A0A4D6MLB5</accession>
<evidence type="ECO:0000313" key="7">
    <source>
        <dbReference type="EMBL" id="QCE02143.1"/>
    </source>
</evidence>
<dbReference type="Gene3D" id="4.10.280.10">
    <property type="entry name" value="Helix-loop-helix DNA-binding domain"/>
    <property type="match status" value="2"/>
</dbReference>